<dbReference type="EMBL" id="JAUEPO010000004">
    <property type="protein sequence ID" value="KAK3324664.1"/>
    <property type="molecule type" value="Genomic_DNA"/>
</dbReference>
<sequence length="158" mass="18160">MMKYPLPLAASSNSSSLPLSLSLSLSAFRFPPFPAGRYDEQAVGEVPFFHFLYFLFFSSSRLSSSCFWREGAWGWGACCCLEQTRREQDRQVGGRKNGRQLCFAQVPSLMDTHTHGNMLLLPYEWKTSLLFGLAKFKSLWYFFWARTRSEMKRGIGIV</sequence>
<proteinExistence type="predicted"/>
<comment type="caution">
    <text evidence="1">The sequence shown here is derived from an EMBL/GenBank/DDBJ whole genome shotgun (WGS) entry which is preliminary data.</text>
</comment>
<organism evidence="1 2">
    <name type="scientific">Cercophora scortea</name>
    <dbReference type="NCBI Taxonomy" id="314031"/>
    <lineage>
        <taxon>Eukaryota</taxon>
        <taxon>Fungi</taxon>
        <taxon>Dikarya</taxon>
        <taxon>Ascomycota</taxon>
        <taxon>Pezizomycotina</taxon>
        <taxon>Sordariomycetes</taxon>
        <taxon>Sordariomycetidae</taxon>
        <taxon>Sordariales</taxon>
        <taxon>Lasiosphaeriaceae</taxon>
        <taxon>Cercophora</taxon>
    </lineage>
</organism>
<accession>A0AAE0MB72</accession>
<reference evidence="1" key="2">
    <citation type="submission" date="2023-06" db="EMBL/GenBank/DDBJ databases">
        <authorList>
            <consortium name="Lawrence Berkeley National Laboratory"/>
            <person name="Haridas S."/>
            <person name="Hensen N."/>
            <person name="Bonometti L."/>
            <person name="Westerberg I."/>
            <person name="Brannstrom I.O."/>
            <person name="Guillou S."/>
            <person name="Cros-Aarteil S."/>
            <person name="Calhoun S."/>
            <person name="Kuo A."/>
            <person name="Mondo S."/>
            <person name="Pangilinan J."/>
            <person name="Riley R."/>
            <person name="Labutti K."/>
            <person name="Andreopoulos B."/>
            <person name="Lipzen A."/>
            <person name="Chen C."/>
            <person name="Yanf M."/>
            <person name="Daum C."/>
            <person name="Ng V."/>
            <person name="Clum A."/>
            <person name="Steindorff A."/>
            <person name="Ohm R."/>
            <person name="Martin F."/>
            <person name="Silar P."/>
            <person name="Natvig D."/>
            <person name="Lalanne C."/>
            <person name="Gautier V."/>
            <person name="Ament-Velasquez S.L."/>
            <person name="Kruys A."/>
            <person name="Hutchinson M.I."/>
            <person name="Powell A.J."/>
            <person name="Barry K."/>
            <person name="Miller A.N."/>
            <person name="Grigoriev I.V."/>
            <person name="Debuchy R."/>
            <person name="Gladieux P."/>
            <person name="Thoren M.H."/>
            <person name="Johannesson H."/>
        </authorList>
    </citation>
    <scope>NUCLEOTIDE SEQUENCE</scope>
    <source>
        <strain evidence="1">SMH4131-1</strain>
    </source>
</reference>
<protein>
    <submittedName>
        <fullName evidence="1">Uncharacterized protein</fullName>
    </submittedName>
</protein>
<reference evidence="1" key="1">
    <citation type="journal article" date="2023" name="Mol. Phylogenet. Evol.">
        <title>Genome-scale phylogeny and comparative genomics of the fungal order Sordariales.</title>
        <authorList>
            <person name="Hensen N."/>
            <person name="Bonometti L."/>
            <person name="Westerberg I."/>
            <person name="Brannstrom I.O."/>
            <person name="Guillou S."/>
            <person name="Cros-Aarteil S."/>
            <person name="Calhoun S."/>
            <person name="Haridas S."/>
            <person name="Kuo A."/>
            <person name="Mondo S."/>
            <person name="Pangilinan J."/>
            <person name="Riley R."/>
            <person name="LaButti K."/>
            <person name="Andreopoulos B."/>
            <person name="Lipzen A."/>
            <person name="Chen C."/>
            <person name="Yan M."/>
            <person name="Daum C."/>
            <person name="Ng V."/>
            <person name="Clum A."/>
            <person name="Steindorff A."/>
            <person name="Ohm R.A."/>
            <person name="Martin F."/>
            <person name="Silar P."/>
            <person name="Natvig D.O."/>
            <person name="Lalanne C."/>
            <person name="Gautier V."/>
            <person name="Ament-Velasquez S.L."/>
            <person name="Kruys A."/>
            <person name="Hutchinson M.I."/>
            <person name="Powell A.J."/>
            <person name="Barry K."/>
            <person name="Miller A.N."/>
            <person name="Grigoriev I.V."/>
            <person name="Debuchy R."/>
            <person name="Gladieux P."/>
            <person name="Hiltunen Thoren M."/>
            <person name="Johannesson H."/>
        </authorList>
    </citation>
    <scope>NUCLEOTIDE SEQUENCE</scope>
    <source>
        <strain evidence="1">SMH4131-1</strain>
    </source>
</reference>
<dbReference type="Proteomes" id="UP001286456">
    <property type="component" value="Unassembled WGS sequence"/>
</dbReference>
<gene>
    <name evidence="1" type="ORF">B0T19DRAFT_429137</name>
</gene>
<evidence type="ECO:0000313" key="1">
    <source>
        <dbReference type="EMBL" id="KAK3324664.1"/>
    </source>
</evidence>
<dbReference type="AlphaFoldDB" id="A0AAE0MB72"/>
<name>A0AAE0MB72_9PEZI</name>
<keyword evidence="2" id="KW-1185">Reference proteome</keyword>
<evidence type="ECO:0000313" key="2">
    <source>
        <dbReference type="Proteomes" id="UP001286456"/>
    </source>
</evidence>